<keyword evidence="1" id="KW-0812">Transmembrane</keyword>
<dbReference type="Proteomes" id="UP000007383">
    <property type="component" value="Chromosome"/>
</dbReference>
<dbReference type="PANTHER" id="PTHR36111">
    <property type="entry name" value="INNER MEMBRANE PROTEIN-RELATED"/>
    <property type="match status" value="1"/>
</dbReference>
<feature type="transmembrane region" description="Helical" evidence="1">
    <location>
        <begin position="184"/>
        <end position="202"/>
    </location>
</feature>
<dbReference type="KEGG" id="sfc:Spiaf_2466"/>
<protein>
    <submittedName>
        <fullName evidence="2">Uncharacterized membrane protein, possible Na+ channel or pump</fullName>
    </submittedName>
</protein>
<keyword evidence="1" id="KW-0472">Membrane</keyword>
<evidence type="ECO:0000256" key="1">
    <source>
        <dbReference type="SAM" id="Phobius"/>
    </source>
</evidence>
<dbReference type="HOGENOM" id="CLU_091659_0_0_12"/>
<name>H9ULV4_SPIAZ</name>
<dbReference type="EMBL" id="CP003282">
    <property type="protein sequence ID" value="AFG38497.1"/>
    <property type="molecule type" value="Genomic_DNA"/>
</dbReference>
<keyword evidence="2" id="KW-0813">Transport</keyword>
<dbReference type="GO" id="GO:0034220">
    <property type="term" value="P:monoatomic ion transmembrane transport"/>
    <property type="evidence" value="ECO:0007669"/>
    <property type="project" value="UniProtKB-KW"/>
</dbReference>
<gene>
    <name evidence="2" type="ordered locus">Spiaf_2466</name>
</gene>
<dbReference type="STRING" id="889378.Spiaf_2466"/>
<reference evidence="3" key="1">
    <citation type="journal article" date="2013" name="Stand. Genomic Sci.">
        <title>Complete genome sequence of the halophilic bacterium Spirochaeta africana type strain (Z-7692(T)) from the alkaline Lake Magadi in the East African Rift.</title>
        <authorList>
            <person name="Liolos K."/>
            <person name="Abt B."/>
            <person name="Scheuner C."/>
            <person name="Teshima H."/>
            <person name="Held B."/>
            <person name="Lapidus A."/>
            <person name="Nolan M."/>
            <person name="Lucas S."/>
            <person name="Deshpande S."/>
            <person name="Cheng J.F."/>
            <person name="Tapia R."/>
            <person name="Goodwin L.A."/>
            <person name="Pitluck S."/>
            <person name="Pagani I."/>
            <person name="Ivanova N."/>
            <person name="Mavromatis K."/>
            <person name="Mikhailova N."/>
            <person name="Huntemann M."/>
            <person name="Pati A."/>
            <person name="Chen A."/>
            <person name="Palaniappan K."/>
            <person name="Land M."/>
            <person name="Rohde M."/>
            <person name="Tindall B.J."/>
            <person name="Detter J.C."/>
            <person name="Goker M."/>
            <person name="Bristow J."/>
            <person name="Eisen J.A."/>
            <person name="Markowitz V."/>
            <person name="Hugenholtz P."/>
            <person name="Woyke T."/>
            <person name="Klenk H.P."/>
            <person name="Kyrpides N.C."/>
        </authorList>
    </citation>
    <scope>NUCLEOTIDE SEQUENCE</scope>
    <source>
        <strain evidence="3">ATCC 700263 / DSM 8902 / Z-7692</strain>
    </source>
</reference>
<feature type="transmembrane region" description="Helical" evidence="1">
    <location>
        <begin position="104"/>
        <end position="129"/>
    </location>
</feature>
<evidence type="ECO:0000313" key="2">
    <source>
        <dbReference type="EMBL" id="AFG38497.1"/>
    </source>
</evidence>
<dbReference type="OrthoDB" id="9797976at2"/>
<dbReference type="eggNOG" id="COG1811">
    <property type="taxonomic scope" value="Bacteria"/>
</dbReference>
<keyword evidence="2" id="KW-0406">Ion transport</keyword>
<dbReference type="PATRIC" id="fig|889378.3.peg.2443"/>
<sequence>MTATLINAAAVAAGSLLGILGRRWVTPAVKECLFVGIGVFTLVIGMDMALSSQRLLYVAMAVVIGGIIGTKLGIEDRLYRFGEWVKRSGISRHDRFSEGFLTSSVLFCVGAMAILGSLQAGALGSYEILLTKSIMDGSMSIILAAAMGGGVALSALTIVVYQGGLTLAAATIAPYMSELMLSEISGTGGALILMIGLTLIGVKKIKTGDYLPAILIAVALAAWDPLAGLL</sequence>
<keyword evidence="2" id="KW-0407">Ion channel</keyword>
<keyword evidence="1" id="KW-1133">Transmembrane helix</keyword>
<feature type="transmembrane region" description="Helical" evidence="1">
    <location>
        <begin position="141"/>
        <end position="164"/>
    </location>
</feature>
<proteinExistence type="predicted"/>
<organism evidence="2 3">
    <name type="scientific">Spirochaeta africana (strain ATCC 700263 / DSM 8902 / Z-7692)</name>
    <dbReference type="NCBI Taxonomy" id="889378"/>
    <lineage>
        <taxon>Bacteria</taxon>
        <taxon>Pseudomonadati</taxon>
        <taxon>Spirochaetota</taxon>
        <taxon>Spirochaetia</taxon>
        <taxon>Spirochaetales</taxon>
        <taxon>Spirochaetaceae</taxon>
        <taxon>Spirochaeta</taxon>
    </lineage>
</organism>
<dbReference type="RefSeq" id="WP_014456479.1">
    <property type="nucleotide sequence ID" value="NC_017098.1"/>
</dbReference>
<dbReference type="PANTHER" id="PTHR36111:SF2">
    <property type="entry name" value="INNER MEMBRANE PROTEIN"/>
    <property type="match status" value="1"/>
</dbReference>
<feature type="transmembrane region" description="Helical" evidence="1">
    <location>
        <begin position="33"/>
        <end position="50"/>
    </location>
</feature>
<dbReference type="Pfam" id="PF04474">
    <property type="entry name" value="DUF554"/>
    <property type="match status" value="1"/>
</dbReference>
<evidence type="ECO:0000313" key="3">
    <source>
        <dbReference type="Proteomes" id="UP000007383"/>
    </source>
</evidence>
<dbReference type="InterPro" id="IPR007563">
    <property type="entry name" value="DUF554"/>
</dbReference>
<dbReference type="AlphaFoldDB" id="H9ULV4"/>
<accession>H9ULV4</accession>
<keyword evidence="3" id="KW-1185">Reference proteome</keyword>
<feature type="transmembrane region" description="Helical" evidence="1">
    <location>
        <begin position="55"/>
        <end position="74"/>
    </location>
</feature>